<organism evidence="1 2">
    <name type="scientific">Mycobacterium senriense</name>
    <dbReference type="NCBI Taxonomy" id="2775496"/>
    <lineage>
        <taxon>Bacteria</taxon>
        <taxon>Bacillati</taxon>
        <taxon>Actinomycetota</taxon>
        <taxon>Actinomycetes</taxon>
        <taxon>Mycobacteriales</taxon>
        <taxon>Mycobacteriaceae</taxon>
        <taxon>Mycobacterium</taxon>
        <taxon>Mycobacterium avium complex (MAC)</taxon>
    </lineage>
</organism>
<accession>A0ABM7SHZ5</accession>
<dbReference type="Proteomes" id="UP000826012">
    <property type="component" value="Chromosome"/>
</dbReference>
<dbReference type="EMBL" id="AP024828">
    <property type="protein sequence ID" value="BCZ20670.1"/>
    <property type="molecule type" value="Genomic_DNA"/>
</dbReference>
<keyword evidence="2" id="KW-1185">Reference proteome</keyword>
<protein>
    <submittedName>
        <fullName evidence="1">Uncharacterized protein</fullName>
    </submittedName>
</protein>
<reference evidence="1 2" key="2">
    <citation type="submission" date="2021-07" db="EMBL/GenBank/DDBJ databases">
        <authorList>
            <person name="Matsumoto Y."/>
            <person name="Motooka D."/>
            <person name="Nakamura S."/>
        </authorList>
    </citation>
    <scope>NUCLEOTIDE SEQUENCE [LARGE SCALE GENOMIC DNA]</scope>
    <source>
        <strain evidence="1 2">TY59</strain>
    </source>
</reference>
<name>A0ABM7SHZ5_9MYCO</name>
<proteinExistence type="predicted"/>
<reference evidence="1 2" key="1">
    <citation type="submission" date="2021-07" db="EMBL/GenBank/DDBJ databases">
        <title>Complete genome sequence of nontuberculous Mycobacterium sp. TY59.</title>
        <authorList>
            <person name="Fukushima K."/>
        </authorList>
    </citation>
    <scope>NUCLEOTIDE SEQUENCE [LARGE SCALE GENOMIC DNA]</scope>
    <source>
        <strain evidence="1 2">TY59</strain>
    </source>
</reference>
<evidence type="ECO:0000313" key="2">
    <source>
        <dbReference type="Proteomes" id="UP000826012"/>
    </source>
</evidence>
<gene>
    <name evidence="1" type="ORF">MTY59_05250</name>
</gene>
<evidence type="ECO:0000313" key="1">
    <source>
        <dbReference type="EMBL" id="BCZ20670.1"/>
    </source>
</evidence>
<sequence length="64" mass="7005">MSGASAHHVSLSTQGPVMADPRLPDSRFVWLLNLVITRGTPPRLEGCRPASRGLMLALMTKYKD</sequence>